<dbReference type="EMBL" id="ABWN01000023">
    <property type="protein sequence ID" value="EFF68917.1"/>
    <property type="molecule type" value="Genomic_DNA"/>
</dbReference>
<feature type="transmembrane region" description="Helical" evidence="1">
    <location>
        <begin position="204"/>
        <end position="221"/>
    </location>
</feature>
<feature type="transmembrane region" description="Helical" evidence="1">
    <location>
        <begin position="65"/>
        <end position="86"/>
    </location>
</feature>
<dbReference type="STRING" id="45851.BHV86_05325"/>
<keyword evidence="1" id="KW-1133">Transmembrane helix</keyword>
<feature type="transmembrane region" description="Helical" evidence="1">
    <location>
        <begin position="252"/>
        <end position="275"/>
    </location>
</feature>
<evidence type="ECO:0000259" key="2">
    <source>
        <dbReference type="Pfam" id="PF02517"/>
    </source>
</evidence>
<keyword evidence="1" id="KW-0812">Transmembrane</keyword>
<name>D4RYU3_9FIRM</name>
<dbReference type="InterPro" id="IPR052710">
    <property type="entry name" value="CAAX_protease"/>
</dbReference>
<organism evidence="3 4">
    <name type="scientific">Eshraghiella crossota DSM 2876</name>
    <dbReference type="NCBI Taxonomy" id="511680"/>
    <lineage>
        <taxon>Bacteria</taxon>
        <taxon>Bacillati</taxon>
        <taxon>Bacillota</taxon>
        <taxon>Clostridia</taxon>
        <taxon>Lachnospirales</taxon>
        <taxon>Lachnospiraceae</taxon>
        <taxon>Eshraghiella</taxon>
    </lineage>
</organism>
<dbReference type="PANTHER" id="PTHR36435">
    <property type="entry name" value="SLR1288 PROTEIN"/>
    <property type="match status" value="1"/>
</dbReference>
<keyword evidence="3" id="KW-0645">Protease</keyword>
<dbReference type="PANTHER" id="PTHR36435:SF1">
    <property type="entry name" value="CAAX AMINO TERMINAL PROTEASE FAMILY PROTEIN"/>
    <property type="match status" value="1"/>
</dbReference>
<protein>
    <submittedName>
        <fullName evidence="3">CAAX amino terminal protease family protein</fullName>
    </submittedName>
</protein>
<evidence type="ECO:0000256" key="1">
    <source>
        <dbReference type="SAM" id="Phobius"/>
    </source>
</evidence>
<accession>D4RYU3</accession>
<dbReference type="eggNOG" id="COG1266">
    <property type="taxonomic scope" value="Bacteria"/>
</dbReference>
<sequence>MKKERTGSLIWRLIYPLLIFLGVELIIELGATIVYFAVKMQSGAFENLSEQGIVDAATAFLTGKALYFTLIRGVVLIPLYLWIMKVDTRLDVYYERDFKYTDYRKTWLILLVPAGICAAIGFNGLVSLSGIEKFSKAYQAVEKITYSGNLFVQIMASAIAAPIVEELLFRGLIFKRLRNVTPAVWAMVISGLVFGLIHGNLVQFVYAFPIGVILAFIYEIFKTIWAPVIFHVSANFISVMLTNFLPGVEFNLTVGLLALVSVVTLAILFVILFVIDNKVKRTKI</sequence>
<dbReference type="GO" id="GO:0006508">
    <property type="term" value="P:proteolysis"/>
    <property type="evidence" value="ECO:0007669"/>
    <property type="project" value="UniProtKB-KW"/>
</dbReference>
<feature type="transmembrane region" description="Helical" evidence="1">
    <location>
        <begin position="12"/>
        <end position="38"/>
    </location>
</feature>
<feature type="domain" description="CAAX prenyl protease 2/Lysostaphin resistance protein A-like" evidence="2">
    <location>
        <begin position="149"/>
        <end position="237"/>
    </location>
</feature>
<dbReference type="InterPro" id="IPR003675">
    <property type="entry name" value="Rce1/LyrA-like_dom"/>
</dbReference>
<feature type="transmembrane region" description="Helical" evidence="1">
    <location>
        <begin position="228"/>
        <end position="246"/>
    </location>
</feature>
<dbReference type="Pfam" id="PF02517">
    <property type="entry name" value="Rce1-like"/>
    <property type="match status" value="1"/>
</dbReference>
<feature type="transmembrane region" description="Helical" evidence="1">
    <location>
        <begin position="107"/>
        <end position="130"/>
    </location>
</feature>
<keyword evidence="3" id="KW-0378">Hydrolase</keyword>
<keyword evidence="1" id="KW-0472">Membrane</keyword>
<feature type="transmembrane region" description="Helical" evidence="1">
    <location>
        <begin position="180"/>
        <end position="198"/>
    </location>
</feature>
<evidence type="ECO:0000313" key="3">
    <source>
        <dbReference type="EMBL" id="EFF68917.1"/>
    </source>
</evidence>
<comment type="caution">
    <text evidence="3">The sequence shown here is derived from an EMBL/GenBank/DDBJ whole genome shotgun (WGS) entry which is preliminary data.</text>
</comment>
<gene>
    <name evidence="3" type="ORF">BUTYVIB_01007</name>
</gene>
<reference evidence="3 4" key="1">
    <citation type="submission" date="2010-02" db="EMBL/GenBank/DDBJ databases">
        <authorList>
            <person name="Weinstock G."/>
            <person name="Sodergren E."/>
            <person name="Clifton S."/>
            <person name="Fulton L."/>
            <person name="Fulton B."/>
            <person name="Courtney L."/>
            <person name="Fronick C."/>
            <person name="Harrison M."/>
            <person name="Strong C."/>
            <person name="Farmer C."/>
            <person name="Delahaunty K."/>
            <person name="Markovic C."/>
            <person name="Hall O."/>
            <person name="Minx P."/>
            <person name="Tomlinson C."/>
            <person name="Mitreva M."/>
            <person name="Nelson J."/>
            <person name="Hou S."/>
            <person name="Wollam A."/>
            <person name="Pepin K.H."/>
            <person name="Johnson M."/>
            <person name="Bhonagiri V."/>
            <person name="Zhang X."/>
            <person name="Suruliraj S."/>
            <person name="Warren W."/>
            <person name="Chinwalla A."/>
            <person name="Mardis E.R."/>
            <person name="Wilson R.K."/>
        </authorList>
    </citation>
    <scope>NUCLEOTIDE SEQUENCE [LARGE SCALE GENOMIC DNA]</scope>
    <source>
        <strain evidence="3 4">DSM 2876</strain>
    </source>
</reference>
<dbReference type="Proteomes" id="UP000006238">
    <property type="component" value="Unassembled WGS sequence"/>
</dbReference>
<proteinExistence type="predicted"/>
<dbReference type="AlphaFoldDB" id="D4RYU3"/>
<evidence type="ECO:0000313" key="4">
    <source>
        <dbReference type="Proteomes" id="UP000006238"/>
    </source>
</evidence>
<dbReference type="GO" id="GO:0004175">
    <property type="term" value="F:endopeptidase activity"/>
    <property type="evidence" value="ECO:0007669"/>
    <property type="project" value="UniProtKB-ARBA"/>
</dbReference>
<dbReference type="HOGENOM" id="CLU_066413_0_0_9"/>
<dbReference type="GO" id="GO:0080120">
    <property type="term" value="P:CAAX-box protein maturation"/>
    <property type="evidence" value="ECO:0007669"/>
    <property type="project" value="UniProtKB-ARBA"/>
</dbReference>
<dbReference type="RefSeq" id="WP_005602251.1">
    <property type="nucleotide sequence ID" value="NZ_GG663522.1"/>
</dbReference>
<dbReference type="GeneID" id="98918881"/>
<feature type="transmembrane region" description="Helical" evidence="1">
    <location>
        <begin position="150"/>
        <end position="168"/>
    </location>
</feature>
<keyword evidence="4" id="KW-1185">Reference proteome</keyword>